<evidence type="ECO:0000313" key="3">
    <source>
        <dbReference type="EMBL" id="KAG1552465.1"/>
    </source>
</evidence>
<feature type="transmembrane region" description="Helical" evidence="2">
    <location>
        <begin position="499"/>
        <end position="521"/>
    </location>
</feature>
<feature type="compositionally biased region" description="Low complexity" evidence="1">
    <location>
        <begin position="304"/>
        <end position="315"/>
    </location>
</feature>
<keyword evidence="2" id="KW-0472">Membrane</keyword>
<keyword evidence="2" id="KW-1133">Transmembrane helix</keyword>
<feature type="transmembrane region" description="Helical" evidence="2">
    <location>
        <begin position="123"/>
        <end position="142"/>
    </location>
</feature>
<feature type="compositionally biased region" description="Low complexity" evidence="1">
    <location>
        <begin position="280"/>
        <end position="293"/>
    </location>
</feature>
<dbReference type="Proteomes" id="UP000717996">
    <property type="component" value="Unassembled WGS sequence"/>
</dbReference>
<reference evidence="3" key="1">
    <citation type="journal article" date="2020" name="Microb. Genom.">
        <title>Genetic diversity of clinical and environmental Mucorales isolates obtained from an investigation of mucormycosis cases among solid organ transplant recipients.</title>
        <authorList>
            <person name="Nguyen M.H."/>
            <person name="Kaul D."/>
            <person name="Muto C."/>
            <person name="Cheng S.J."/>
            <person name="Richter R.A."/>
            <person name="Bruno V.M."/>
            <person name="Liu G."/>
            <person name="Beyhan S."/>
            <person name="Sundermann A.J."/>
            <person name="Mounaud S."/>
            <person name="Pasculle A.W."/>
            <person name="Nierman W.C."/>
            <person name="Driscoll E."/>
            <person name="Cumbie R."/>
            <person name="Clancy C.J."/>
            <person name="Dupont C.L."/>
        </authorList>
    </citation>
    <scope>NUCLEOTIDE SEQUENCE</scope>
    <source>
        <strain evidence="3">GL16</strain>
    </source>
</reference>
<dbReference type="AlphaFoldDB" id="A0A9P6YMK2"/>
<evidence type="ECO:0000313" key="4">
    <source>
        <dbReference type="Proteomes" id="UP000717996"/>
    </source>
</evidence>
<accession>A0A9P6YMK2</accession>
<gene>
    <name evidence="3" type="ORF">G6F51_001203</name>
</gene>
<protein>
    <submittedName>
        <fullName evidence="3">Uncharacterized protein</fullName>
    </submittedName>
</protein>
<organism evidence="3 4">
    <name type="scientific">Rhizopus oryzae</name>
    <name type="common">Mucormycosis agent</name>
    <name type="synonym">Rhizopus arrhizus var. delemar</name>
    <dbReference type="NCBI Taxonomy" id="64495"/>
    <lineage>
        <taxon>Eukaryota</taxon>
        <taxon>Fungi</taxon>
        <taxon>Fungi incertae sedis</taxon>
        <taxon>Mucoromycota</taxon>
        <taxon>Mucoromycotina</taxon>
        <taxon>Mucoromycetes</taxon>
        <taxon>Mucorales</taxon>
        <taxon>Mucorineae</taxon>
        <taxon>Rhizopodaceae</taxon>
        <taxon>Rhizopus</taxon>
    </lineage>
</organism>
<name>A0A9P6YMK2_RHIOR</name>
<dbReference type="EMBL" id="JAANIT010000086">
    <property type="protein sequence ID" value="KAG1552465.1"/>
    <property type="molecule type" value="Genomic_DNA"/>
</dbReference>
<feature type="transmembrane region" description="Helical" evidence="2">
    <location>
        <begin position="67"/>
        <end position="89"/>
    </location>
</feature>
<evidence type="ECO:0000256" key="2">
    <source>
        <dbReference type="SAM" id="Phobius"/>
    </source>
</evidence>
<keyword evidence="2" id="KW-0812">Transmembrane</keyword>
<feature type="compositionally biased region" description="Polar residues" evidence="1">
    <location>
        <begin position="294"/>
        <end position="303"/>
    </location>
</feature>
<evidence type="ECO:0000256" key="1">
    <source>
        <dbReference type="SAM" id="MobiDB-lite"/>
    </source>
</evidence>
<feature type="region of interest" description="Disordered" evidence="1">
    <location>
        <begin position="273"/>
        <end position="315"/>
    </location>
</feature>
<feature type="transmembrane region" description="Helical" evidence="2">
    <location>
        <begin position="25"/>
        <end position="47"/>
    </location>
</feature>
<dbReference type="OrthoDB" id="2265438at2759"/>
<proteinExistence type="predicted"/>
<comment type="caution">
    <text evidence="3">The sequence shown here is derived from an EMBL/GenBank/DDBJ whole genome shotgun (WGS) entry which is preliminary data.</text>
</comment>
<sequence>MSDPIKEKSVKDEHYSFKPVYDFHFYARLHLCWLLAVIAIFLGQAWWLIPLPGDLLLPPYRTYPATVLKSFFEGLAIILAARSLVVALIKVFTEGIYPHSVIQFHAAGGMEAIYSGIRYRSGFRYLIIASLLPIAGLLGNLLQAEFQSSTTVFYHLQDSNNNQMEAIQCQHMAQNQYSLASAAFSKGLITNTLADASSILNNFNQSTFSSFGISLISTDLASISNISIQTPNQSTFVKRNDCDDDKSDSADVGNTQINNATVVSSSNVQHGVVSNNSDDLTSLSESQLTTSLTNMPSSTLNTDTAHATPTSIASSSSNLTSITLNYTAIALFIDGEQVTDIRNQIEHLQTFSPITLNNTGPNGTNAVNLYILRHSSEKGKEAIIILSSPPEYTYKAGIYVSAQSTNYTCFSGNTSPQCSETSVITSSADNKVVADAVAEAMRSNVGLYGTAGMITDILSENYQNDSKLVDALFTNPLCSDLSTYPITGKSMYPYTRATWSILAILWSALLAIVYGIGAYLIGYTIDVFCHLTQYGNLLPQIISNSTLFVNAQSGEPIEEKMYLNWEKVELFTDKDQSLYDNEHNHGFTVTTEELNM</sequence>